<evidence type="ECO:0000313" key="3">
    <source>
        <dbReference type="Proteomes" id="UP000807159"/>
    </source>
</evidence>
<dbReference type="Pfam" id="PF01267">
    <property type="entry name" value="F-actin_cap_A"/>
    <property type="match status" value="1"/>
</dbReference>
<comment type="function">
    <text evidence="1">F-actin-capping proteins bind in a Ca(2+)-independent manner to the fast growing ends of actin filaments (barbed end) thereby blocking the exchange of subunits at these ends. Unlike other capping proteins (such as gelsolin and severin), these proteins do not sever actin filaments.</text>
</comment>
<keyword evidence="3" id="KW-1185">Reference proteome</keyword>
<proteinExistence type="inferred from homology"/>
<protein>
    <recommendedName>
        <fullName evidence="1">F-actin-capping protein subunit alpha</fullName>
    </recommendedName>
</protein>
<gene>
    <name evidence="2" type="ORF">H0E87_004288</name>
</gene>
<evidence type="ECO:0000256" key="1">
    <source>
        <dbReference type="RuleBase" id="RU365077"/>
    </source>
</evidence>
<sequence length="78" mass="9101">MQPRKGCGNQQRQQEQEIFLVFCQCDQILSQASYSKFPDATFKDLRRKPPVTGTLFSWHNALQFSLTRDIHEELGIDK</sequence>
<keyword evidence="1" id="KW-0117">Actin capping</keyword>
<evidence type="ECO:0000313" key="2">
    <source>
        <dbReference type="EMBL" id="KAH8515782.1"/>
    </source>
</evidence>
<comment type="similarity">
    <text evidence="1">Belongs to the F-actin-capping protein alpha subunit family.</text>
</comment>
<dbReference type="SUPFAM" id="SSF90096">
    <property type="entry name" value="Subunits of heterodimeric actin filament capping protein Capz"/>
    <property type="match status" value="1"/>
</dbReference>
<accession>A0A8T2ZG17</accession>
<dbReference type="Proteomes" id="UP000807159">
    <property type="component" value="Chromosome 2"/>
</dbReference>
<reference evidence="2" key="1">
    <citation type="journal article" date="2021" name="J. Hered.">
        <title>Genome Assembly of Salicaceae Populus deltoides (Eastern Cottonwood) I-69 Based on Nanopore Sequencing and Hi-C Technologies.</title>
        <authorList>
            <person name="Bai S."/>
            <person name="Wu H."/>
            <person name="Zhang J."/>
            <person name="Pan Z."/>
            <person name="Zhao W."/>
            <person name="Li Z."/>
            <person name="Tong C."/>
        </authorList>
    </citation>
    <scope>NUCLEOTIDE SEQUENCE</scope>
    <source>
        <tissue evidence="2">Leaf</tissue>
    </source>
</reference>
<comment type="caution">
    <text evidence="2">The sequence shown here is derived from an EMBL/GenBank/DDBJ whole genome shotgun (WGS) entry which is preliminary data.</text>
</comment>
<organism evidence="2 3">
    <name type="scientific">Populus deltoides</name>
    <name type="common">Eastern poplar</name>
    <name type="synonym">Eastern cottonwood</name>
    <dbReference type="NCBI Taxonomy" id="3696"/>
    <lineage>
        <taxon>Eukaryota</taxon>
        <taxon>Viridiplantae</taxon>
        <taxon>Streptophyta</taxon>
        <taxon>Embryophyta</taxon>
        <taxon>Tracheophyta</taxon>
        <taxon>Spermatophyta</taxon>
        <taxon>Magnoliopsida</taxon>
        <taxon>eudicotyledons</taxon>
        <taxon>Gunneridae</taxon>
        <taxon>Pentapetalae</taxon>
        <taxon>rosids</taxon>
        <taxon>fabids</taxon>
        <taxon>Malpighiales</taxon>
        <taxon>Salicaceae</taxon>
        <taxon>Saliceae</taxon>
        <taxon>Populus</taxon>
    </lineage>
</organism>
<dbReference type="InterPro" id="IPR037282">
    <property type="entry name" value="CapZ_alpha/beta"/>
</dbReference>
<dbReference type="GO" id="GO:0003779">
    <property type="term" value="F:actin binding"/>
    <property type="evidence" value="ECO:0007669"/>
    <property type="project" value="UniProtKB-KW"/>
</dbReference>
<dbReference type="EMBL" id="JACEGQ020000002">
    <property type="protein sequence ID" value="KAH8515782.1"/>
    <property type="molecule type" value="Genomic_DNA"/>
</dbReference>
<dbReference type="AlphaFoldDB" id="A0A8T2ZG17"/>
<comment type="subunit">
    <text evidence="1">Heterodimer of an alpha and a beta subunit.</text>
</comment>
<name>A0A8T2ZG17_POPDE</name>
<dbReference type="InterPro" id="IPR002189">
    <property type="entry name" value="CapZ_alpha"/>
</dbReference>
<keyword evidence="1" id="KW-0009">Actin-binding</keyword>
<dbReference type="GO" id="GO:0008290">
    <property type="term" value="C:F-actin capping protein complex"/>
    <property type="evidence" value="ECO:0007669"/>
    <property type="project" value="UniProtKB-UniRule"/>
</dbReference>
<dbReference type="GO" id="GO:0051016">
    <property type="term" value="P:barbed-end actin filament capping"/>
    <property type="evidence" value="ECO:0007669"/>
    <property type="project" value="UniProtKB-UniRule"/>
</dbReference>